<dbReference type="AlphaFoldDB" id="A0A543IZV9"/>
<comment type="subcellular location">
    <subcellularLocation>
        <location evidence="1">Cell membrane</location>
        <topology evidence="1">Multi-pass membrane protein</topology>
    </subcellularLocation>
</comment>
<keyword evidence="3" id="KW-1003">Cell membrane</keyword>
<reference evidence="10 11" key="1">
    <citation type="submission" date="2019-06" db="EMBL/GenBank/DDBJ databases">
        <title>Sequencing the genomes of 1000 actinobacteria strains.</title>
        <authorList>
            <person name="Klenk H.-P."/>
        </authorList>
    </citation>
    <scope>NUCLEOTIDE SEQUENCE [LARGE SCALE GENOMIC DNA]</scope>
    <source>
        <strain evidence="10 11">DSM 43186</strain>
    </source>
</reference>
<evidence type="ECO:0000256" key="1">
    <source>
        <dbReference type="ARBA" id="ARBA00004651"/>
    </source>
</evidence>
<dbReference type="OrthoDB" id="7051771at2"/>
<keyword evidence="4 8" id="KW-0812">Transmembrane</keyword>
<evidence type="ECO:0000259" key="9">
    <source>
        <dbReference type="PROSITE" id="PS50156"/>
    </source>
</evidence>
<comment type="caution">
    <text evidence="10">The sequence shown here is derived from an EMBL/GenBank/DDBJ whole genome shotgun (WGS) entry which is preliminary data.</text>
</comment>
<dbReference type="Gene3D" id="1.20.1640.10">
    <property type="entry name" value="Multidrug efflux transporter AcrB transmembrane domain"/>
    <property type="match status" value="2"/>
</dbReference>
<comment type="similarity">
    <text evidence="2">Belongs to the resistance-nodulation-cell division (RND) (TC 2.A.6) family. MmpL subfamily.</text>
</comment>
<dbReference type="GO" id="GO:0005886">
    <property type="term" value="C:plasma membrane"/>
    <property type="evidence" value="ECO:0007669"/>
    <property type="project" value="UniProtKB-SubCell"/>
</dbReference>
<gene>
    <name evidence="10" type="ORF">FHX40_2831</name>
</gene>
<organism evidence="10 11">
    <name type="scientific">Thermopolyspora flexuosa</name>
    <dbReference type="NCBI Taxonomy" id="103836"/>
    <lineage>
        <taxon>Bacteria</taxon>
        <taxon>Bacillati</taxon>
        <taxon>Actinomycetota</taxon>
        <taxon>Actinomycetes</taxon>
        <taxon>Streptosporangiales</taxon>
        <taxon>Streptosporangiaceae</taxon>
        <taxon>Thermopolyspora</taxon>
    </lineage>
</organism>
<proteinExistence type="inferred from homology"/>
<feature type="transmembrane region" description="Helical" evidence="8">
    <location>
        <begin position="576"/>
        <end position="594"/>
    </location>
</feature>
<evidence type="ECO:0000256" key="4">
    <source>
        <dbReference type="ARBA" id="ARBA00022692"/>
    </source>
</evidence>
<dbReference type="InterPro" id="IPR050545">
    <property type="entry name" value="Mycobact_MmpL"/>
</dbReference>
<accession>A0A543IZV9</accession>
<feature type="transmembrane region" description="Helical" evidence="8">
    <location>
        <begin position="287"/>
        <end position="310"/>
    </location>
</feature>
<feature type="transmembrane region" description="Helical" evidence="8">
    <location>
        <begin position="614"/>
        <end position="634"/>
    </location>
</feature>
<evidence type="ECO:0000256" key="3">
    <source>
        <dbReference type="ARBA" id="ARBA00022475"/>
    </source>
</evidence>
<name>A0A543IZV9_9ACTN</name>
<evidence type="ECO:0000256" key="5">
    <source>
        <dbReference type="ARBA" id="ARBA00022989"/>
    </source>
</evidence>
<feature type="transmembrane region" description="Helical" evidence="8">
    <location>
        <begin position="682"/>
        <end position="706"/>
    </location>
</feature>
<evidence type="ECO:0000256" key="2">
    <source>
        <dbReference type="ARBA" id="ARBA00010157"/>
    </source>
</evidence>
<dbReference type="Pfam" id="PF03176">
    <property type="entry name" value="MMPL"/>
    <property type="match status" value="2"/>
</dbReference>
<feature type="transmembrane region" description="Helical" evidence="8">
    <location>
        <begin position="187"/>
        <end position="206"/>
    </location>
</feature>
<dbReference type="SUPFAM" id="SSF82866">
    <property type="entry name" value="Multidrug efflux transporter AcrB transmembrane domain"/>
    <property type="match status" value="2"/>
</dbReference>
<dbReference type="PANTHER" id="PTHR33406:SF11">
    <property type="entry name" value="MEMBRANE PROTEIN SCO6666-RELATED"/>
    <property type="match status" value="1"/>
</dbReference>
<keyword evidence="11" id="KW-1185">Reference proteome</keyword>
<evidence type="ECO:0000256" key="7">
    <source>
        <dbReference type="SAM" id="MobiDB-lite"/>
    </source>
</evidence>
<dbReference type="Proteomes" id="UP000319213">
    <property type="component" value="Unassembled WGS sequence"/>
</dbReference>
<feature type="transmembrane region" description="Helical" evidence="8">
    <location>
        <begin position="316"/>
        <end position="341"/>
    </location>
</feature>
<feature type="transmembrane region" description="Helical" evidence="8">
    <location>
        <begin position="213"/>
        <end position="236"/>
    </location>
</feature>
<feature type="region of interest" description="Disordered" evidence="7">
    <location>
        <begin position="731"/>
        <end position="751"/>
    </location>
</feature>
<keyword evidence="6 8" id="KW-0472">Membrane</keyword>
<dbReference type="EMBL" id="VFPQ01000001">
    <property type="protein sequence ID" value="TQM76107.1"/>
    <property type="molecule type" value="Genomic_DNA"/>
</dbReference>
<dbReference type="PANTHER" id="PTHR33406">
    <property type="entry name" value="MEMBRANE PROTEIN MJ1562-RELATED"/>
    <property type="match status" value="1"/>
</dbReference>
<dbReference type="PROSITE" id="PS50156">
    <property type="entry name" value="SSD"/>
    <property type="match status" value="1"/>
</dbReference>
<evidence type="ECO:0000313" key="10">
    <source>
        <dbReference type="EMBL" id="TQM76107.1"/>
    </source>
</evidence>
<sequence>MENRTRRGHPLRRLGWWAVRRRRLVLLCSLVAAVVAGVLAAGTVGALSLARFEAPGSESDRTAAQLAERFGTGGADLILLVTARRGDVDDPQVAASGRALTARVAAFEGVAEAASYWTRGAPATLRSTDGRHALILARIPGDADHVRARILPALLPEVTRGDHAIEVRAGGGEEVFRQTVPLARQDFLRAELVIFPLVFLLLWLYLRRILAAVLPIAAGLFAMVIGLALLRIPLLFTDISTFALNLTLAMGLGLGVDHALFVVSRFREEVRHGRERQEAVARAVEHAGHTVIFSGATVAASLAVLLVLPFDFLRSFAYAGIAVVVGGVVASLVVLPAVLAVTGGAVLPRGGHAGGHAAEPVARGGFWTGLAARVMRRPLAFGGVAAAALLLLASPVLGLRFGVADDRILPASAPARQTQEIVRAAFPAEETDALQVVSAPGAAVDRDAVAGYAAALSRLPGVAQVDSAAGSYAGGARVGDGDVGRFRPRDGGEGTWLSVVPSAEAMAADPVRLVDRVRAQPAPFPVLVGGYPAELADYRASVVDRLPWALGLMFAVTFAVLFRLTGSLLIPLKAAVLNALSLAVMFGVIVWVYQEGNLSGVLGFTPTGSVDPSIPILMLCVAYGLSMDYEVFLLSRITEEYRRTGDTETAVAAGLRHGGPLITAAGGILALSFAAYGTAQVVFVQMLGVGVAVAVLVDATVIRAILVPAAMRLAGRANWWAPGPLRRLSGLRPEPAAAPVPDPRPEAAARP</sequence>
<feature type="domain" description="SSD" evidence="9">
    <location>
        <begin position="252"/>
        <end position="341"/>
    </location>
</feature>
<keyword evidence="5 8" id="KW-1133">Transmembrane helix</keyword>
<feature type="transmembrane region" description="Helical" evidence="8">
    <location>
        <begin position="655"/>
        <end position="676"/>
    </location>
</feature>
<feature type="transmembrane region" description="Helical" evidence="8">
    <location>
        <begin position="379"/>
        <end position="399"/>
    </location>
</feature>
<feature type="transmembrane region" description="Helical" evidence="8">
    <location>
        <begin position="546"/>
        <end position="564"/>
    </location>
</feature>
<evidence type="ECO:0000256" key="6">
    <source>
        <dbReference type="ARBA" id="ARBA00023136"/>
    </source>
</evidence>
<evidence type="ECO:0000313" key="11">
    <source>
        <dbReference type="Proteomes" id="UP000319213"/>
    </source>
</evidence>
<protein>
    <submittedName>
        <fullName evidence="10">RND superfamily putative drug exporter</fullName>
    </submittedName>
</protein>
<dbReference type="InterPro" id="IPR004869">
    <property type="entry name" value="MMPL_dom"/>
</dbReference>
<dbReference type="RefSeq" id="WP_142260031.1">
    <property type="nucleotide sequence ID" value="NZ_BMPV01000001.1"/>
</dbReference>
<evidence type="ECO:0000256" key="8">
    <source>
        <dbReference type="SAM" id="Phobius"/>
    </source>
</evidence>
<dbReference type="InterPro" id="IPR000731">
    <property type="entry name" value="SSD"/>
</dbReference>
<feature type="transmembrane region" description="Helical" evidence="8">
    <location>
        <begin position="242"/>
        <end position="266"/>
    </location>
</feature>